<feature type="compositionally biased region" description="Basic and acidic residues" evidence="1">
    <location>
        <begin position="13"/>
        <end position="29"/>
    </location>
</feature>
<sequence length="65" mass="7298">MTCAYFRFRERKISARSASPKEGKSERNTRHVGVNPGTKPAPKTHHNKTNQHIRGPRANSTATLN</sequence>
<name>A0A1D2JPT4_PARBR</name>
<organism evidence="2 3">
    <name type="scientific">Paracoccidioides brasiliensis</name>
    <dbReference type="NCBI Taxonomy" id="121759"/>
    <lineage>
        <taxon>Eukaryota</taxon>
        <taxon>Fungi</taxon>
        <taxon>Dikarya</taxon>
        <taxon>Ascomycota</taxon>
        <taxon>Pezizomycotina</taxon>
        <taxon>Eurotiomycetes</taxon>
        <taxon>Eurotiomycetidae</taxon>
        <taxon>Onygenales</taxon>
        <taxon>Ajellomycetaceae</taxon>
        <taxon>Paracoccidioides</taxon>
    </lineage>
</organism>
<feature type="region of interest" description="Disordered" evidence="1">
    <location>
        <begin position="13"/>
        <end position="65"/>
    </location>
</feature>
<protein>
    <submittedName>
        <fullName evidence="2">Uncharacterized protein</fullName>
    </submittedName>
</protein>
<dbReference type="EMBL" id="LZYO01000004">
    <property type="protein sequence ID" value="ODH45239.1"/>
    <property type="molecule type" value="Genomic_DNA"/>
</dbReference>
<accession>A0A1D2JPT4</accession>
<dbReference type="Proteomes" id="UP000242814">
    <property type="component" value="Unassembled WGS sequence"/>
</dbReference>
<gene>
    <name evidence="2" type="ORF">ACO22_00235</name>
</gene>
<evidence type="ECO:0000256" key="1">
    <source>
        <dbReference type="SAM" id="MobiDB-lite"/>
    </source>
</evidence>
<dbReference type="AlphaFoldDB" id="A0A1D2JPT4"/>
<dbReference type="VEuPathDB" id="FungiDB:PADG_07622"/>
<evidence type="ECO:0000313" key="2">
    <source>
        <dbReference type="EMBL" id="ODH45239.1"/>
    </source>
</evidence>
<feature type="compositionally biased region" description="Basic residues" evidence="1">
    <location>
        <begin position="42"/>
        <end position="55"/>
    </location>
</feature>
<comment type="caution">
    <text evidence="2">The sequence shown here is derived from an EMBL/GenBank/DDBJ whole genome shotgun (WGS) entry which is preliminary data.</text>
</comment>
<reference evidence="2 3" key="1">
    <citation type="submission" date="2016-06" db="EMBL/GenBank/DDBJ databases">
        <authorList>
            <person name="Kjaerup R.B."/>
            <person name="Dalgaard T.S."/>
            <person name="Juul-Madsen H.R."/>
        </authorList>
    </citation>
    <scope>NUCLEOTIDE SEQUENCE [LARGE SCALE GENOMIC DNA]</scope>
    <source>
        <strain evidence="2 3">Pb300</strain>
    </source>
</reference>
<evidence type="ECO:0000313" key="3">
    <source>
        <dbReference type="Proteomes" id="UP000242814"/>
    </source>
</evidence>
<proteinExistence type="predicted"/>